<dbReference type="Pfam" id="PF11754">
    <property type="entry name" value="Velvet"/>
    <property type="match status" value="1"/>
</dbReference>
<dbReference type="Gene3D" id="2.60.40.3960">
    <property type="entry name" value="Velvet domain"/>
    <property type="match status" value="1"/>
</dbReference>
<accession>A0ABR3PUG3</accession>
<dbReference type="InterPro" id="IPR037525">
    <property type="entry name" value="Velvet_dom"/>
</dbReference>
<dbReference type="InterPro" id="IPR021740">
    <property type="entry name" value="Velvet"/>
</dbReference>
<feature type="domain" description="Velvet" evidence="5">
    <location>
        <begin position="1"/>
        <end position="174"/>
    </location>
</feature>
<dbReference type="GeneID" id="95988751"/>
<evidence type="ECO:0000313" key="6">
    <source>
        <dbReference type="EMBL" id="KAL1406025.1"/>
    </source>
</evidence>
<name>A0ABR3PUG3_9TREE</name>
<protein>
    <recommendedName>
        <fullName evidence="5">Velvet domain-containing protein</fullName>
    </recommendedName>
</protein>
<evidence type="ECO:0000256" key="3">
    <source>
        <dbReference type="ARBA" id="ARBA00023163"/>
    </source>
</evidence>
<evidence type="ECO:0000256" key="1">
    <source>
        <dbReference type="ARBA" id="ARBA00004123"/>
    </source>
</evidence>
<keyword evidence="3" id="KW-0804">Transcription</keyword>
<evidence type="ECO:0000256" key="2">
    <source>
        <dbReference type="ARBA" id="ARBA00023015"/>
    </source>
</evidence>
<reference evidence="6 7" key="1">
    <citation type="submission" date="2023-08" db="EMBL/GenBank/DDBJ databases">
        <title>Annotated Genome Sequence of Vanrija albida AlHP1.</title>
        <authorList>
            <person name="Herzog R."/>
        </authorList>
    </citation>
    <scope>NUCLEOTIDE SEQUENCE [LARGE SCALE GENOMIC DNA]</scope>
    <source>
        <strain evidence="6 7">AlHP1</strain>
    </source>
</reference>
<organism evidence="6 7">
    <name type="scientific">Vanrija albida</name>
    <dbReference type="NCBI Taxonomy" id="181172"/>
    <lineage>
        <taxon>Eukaryota</taxon>
        <taxon>Fungi</taxon>
        <taxon>Dikarya</taxon>
        <taxon>Basidiomycota</taxon>
        <taxon>Agaricomycotina</taxon>
        <taxon>Tremellomycetes</taxon>
        <taxon>Trichosporonales</taxon>
        <taxon>Trichosporonaceae</taxon>
        <taxon>Vanrija</taxon>
    </lineage>
</organism>
<dbReference type="PANTHER" id="PTHR33572">
    <property type="entry name" value="SPORE DEVELOPMENT REGULATOR VOSA"/>
    <property type="match status" value="1"/>
</dbReference>
<evidence type="ECO:0000259" key="5">
    <source>
        <dbReference type="PROSITE" id="PS51821"/>
    </source>
</evidence>
<keyword evidence="2" id="KW-0805">Transcription regulation</keyword>
<dbReference type="RefSeq" id="XP_069205969.1">
    <property type="nucleotide sequence ID" value="XM_069356128.1"/>
</dbReference>
<dbReference type="Proteomes" id="UP001565368">
    <property type="component" value="Unassembled WGS sequence"/>
</dbReference>
<sequence length="179" mass="20070">MNRTYRITPIQHPDRGAPFAYRPLLSRLPLAPPLIIQLDTWDRNDELVIPTEEELSSMICHLTLETPSGENASYVRVANNDVVPMLYGTLVTTPKQMLDTTGAPGVYFCFPDISVRFIGRFRLKAYVTRLNGGAALDSCYTEPFDVVPEAQYVEPPVTDLTQHFHSQGLVNFGIPASDW</sequence>
<dbReference type="PANTHER" id="PTHR33572:SF15">
    <property type="entry name" value="VELVET DOMAIN-CONTAINING PROTEIN"/>
    <property type="match status" value="1"/>
</dbReference>
<comment type="subcellular location">
    <subcellularLocation>
        <location evidence="1">Nucleus</location>
    </subcellularLocation>
</comment>
<dbReference type="InterPro" id="IPR038491">
    <property type="entry name" value="Velvet_dom_sf"/>
</dbReference>
<keyword evidence="7" id="KW-1185">Reference proteome</keyword>
<gene>
    <name evidence="6" type="ORF">Q8F55_007708</name>
</gene>
<evidence type="ECO:0000256" key="4">
    <source>
        <dbReference type="ARBA" id="ARBA00023242"/>
    </source>
</evidence>
<comment type="caution">
    <text evidence="6">The sequence shown here is derived from an EMBL/GenBank/DDBJ whole genome shotgun (WGS) entry which is preliminary data.</text>
</comment>
<dbReference type="EMBL" id="JBBXJM010000006">
    <property type="protein sequence ID" value="KAL1406025.1"/>
    <property type="molecule type" value="Genomic_DNA"/>
</dbReference>
<proteinExistence type="predicted"/>
<evidence type="ECO:0000313" key="7">
    <source>
        <dbReference type="Proteomes" id="UP001565368"/>
    </source>
</evidence>
<keyword evidence="4" id="KW-0539">Nucleus</keyword>
<dbReference type="PROSITE" id="PS51821">
    <property type="entry name" value="VELVET"/>
    <property type="match status" value="1"/>
</dbReference>